<gene>
    <name evidence="1" type="ORF">PLANPX_5204</name>
</gene>
<proteinExistence type="predicted"/>
<dbReference type="AlphaFoldDB" id="A0A5K7XHR7"/>
<sequence length="55" mass="6086">MISGRHDRASGSLKPAEYLPTSCGDLINVGEVQAEIFHHLDIFVAETRKDMETKA</sequence>
<dbReference type="KEGG" id="lpav:PLANPX_5204"/>
<accession>A0A5K7XHR7</accession>
<dbReference type="Proteomes" id="UP000326837">
    <property type="component" value="Chromosome"/>
</dbReference>
<protein>
    <submittedName>
        <fullName evidence="1">Uncharacterized protein</fullName>
    </submittedName>
</protein>
<evidence type="ECO:0000313" key="1">
    <source>
        <dbReference type="EMBL" id="BBO35592.1"/>
    </source>
</evidence>
<reference evidence="2" key="1">
    <citation type="submission" date="2019-10" db="EMBL/GenBank/DDBJ databases">
        <title>Lacipirellula parvula gen. nov., sp. nov., representing a lineage of planctomycetes widespread in freshwater anoxic habitats, and description of the family Lacipirellulaceae.</title>
        <authorList>
            <person name="Dedysh S.N."/>
            <person name="Kulichevskaya I.S."/>
            <person name="Beletsky A.V."/>
            <person name="Rakitin A.L."/>
            <person name="Mardanov A.V."/>
            <person name="Ivanova A.A."/>
            <person name="Saltykova V.X."/>
            <person name="Rijpstra W.I.C."/>
            <person name="Sinninghe Damste J.S."/>
            <person name="Ravin N.V."/>
        </authorList>
    </citation>
    <scope>NUCLEOTIDE SEQUENCE [LARGE SCALE GENOMIC DNA]</scope>
    <source>
        <strain evidence="2">PX69</strain>
    </source>
</reference>
<name>A0A5K7XHR7_9BACT</name>
<organism evidence="1 2">
    <name type="scientific">Lacipirellula parvula</name>
    <dbReference type="NCBI Taxonomy" id="2650471"/>
    <lineage>
        <taxon>Bacteria</taxon>
        <taxon>Pseudomonadati</taxon>
        <taxon>Planctomycetota</taxon>
        <taxon>Planctomycetia</taxon>
        <taxon>Pirellulales</taxon>
        <taxon>Lacipirellulaceae</taxon>
        <taxon>Lacipirellula</taxon>
    </lineage>
</organism>
<evidence type="ECO:0000313" key="2">
    <source>
        <dbReference type="Proteomes" id="UP000326837"/>
    </source>
</evidence>
<dbReference type="EMBL" id="AP021861">
    <property type="protein sequence ID" value="BBO35592.1"/>
    <property type="molecule type" value="Genomic_DNA"/>
</dbReference>
<keyword evidence="2" id="KW-1185">Reference proteome</keyword>